<dbReference type="CDD" id="cd19874">
    <property type="entry name" value="DSRM_MRPL44"/>
    <property type="match status" value="1"/>
</dbReference>
<evidence type="ECO:0000256" key="8">
    <source>
        <dbReference type="ARBA" id="ARBA00035187"/>
    </source>
</evidence>
<comment type="similarity">
    <text evidence="7">Belongs to the ribonuclease III family. Mitochondrion-specific ribosomal protein mL44 subfamily.</text>
</comment>
<dbReference type="Gene3D" id="3.30.160.20">
    <property type="match status" value="1"/>
</dbReference>
<protein>
    <recommendedName>
        <fullName evidence="8">Large ribosomal subunit protein mL44</fullName>
    </recommendedName>
</protein>
<organism evidence="10 11">
    <name type="scientific">Polypedilum vanderplanki</name>
    <name type="common">Sleeping chironomid midge</name>
    <dbReference type="NCBI Taxonomy" id="319348"/>
    <lineage>
        <taxon>Eukaryota</taxon>
        <taxon>Metazoa</taxon>
        <taxon>Ecdysozoa</taxon>
        <taxon>Arthropoda</taxon>
        <taxon>Hexapoda</taxon>
        <taxon>Insecta</taxon>
        <taxon>Pterygota</taxon>
        <taxon>Neoptera</taxon>
        <taxon>Endopterygota</taxon>
        <taxon>Diptera</taxon>
        <taxon>Nematocera</taxon>
        <taxon>Chironomoidea</taxon>
        <taxon>Chironomidae</taxon>
        <taxon>Chironominae</taxon>
        <taxon>Polypedilum</taxon>
        <taxon>Polypedilum</taxon>
    </lineage>
</organism>
<dbReference type="SUPFAM" id="SSF69065">
    <property type="entry name" value="RNase III domain-like"/>
    <property type="match status" value="1"/>
</dbReference>
<evidence type="ECO:0000313" key="11">
    <source>
        <dbReference type="Proteomes" id="UP001107558"/>
    </source>
</evidence>
<evidence type="ECO:0000256" key="3">
    <source>
        <dbReference type="ARBA" id="ARBA00022946"/>
    </source>
</evidence>
<proteinExistence type="inferred from homology"/>
<evidence type="ECO:0000256" key="7">
    <source>
        <dbReference type="ARBA" id="ARBA00024034"/>
    </source>
</evidence>
<feature type="domain" description="RNase III" evidence="9">
    <location>
        <begin position="73"/>
        <end position="203"/>
    </location>
</feature>
<dbReference type="PROSITE" id="PS50142">
    <property type="entry name" value="RNASE_3_2"/>
    <property type="match status" value="1"/>
</dbReference>
<dbReference type="SMART" id="SM00535">
    <property type="entry name" value="RIBOc"/>
    <property type="match status" value="1"/>
</dbReference>
<dbReference type="InterPro" id="IPR000999">
    <property type="entry name" value="RNase_III_dom"/>
</dbReference>
<dbReference type="Pfam" id="PF22892">
    <property type="entry name" value="DSRM_MRPL44"/>
    <property type="match status" value="1"/>
</dbReference>
<sequence length="337" mass="38220">MSLLRISSRVIFSSNATALLFNQQKAAIHRFVRPTLFEIRARKKKLEELNGPPKPVPRSEFLEWNHDAEIYAFGKRLKEDFNFQLLQQAFIDRSYIVQEEMKQRSVGVENPLVNMSDNATLAKKGEELITEFVISFLNLSLPKFPREGVKAIYRHLVSDEVLAKVSESIGTKELILSSDYPPRSDVYVNTLKAIIGALFESSGEAKAYEFIRDFICTQLSQVDINEFWNYGENPKELLEEICKDKKLGEPEPRLIGQMGKNTLLAVSHVGIYANKKMLGSGFGEDIQTATEEAIKDSLRNFFKTNCNMKPFDFRMPVEKVANSLNKPVIAAASVDNI</sequence>
<dbReference type="Proteomes" id="UP001107558">
    <property type="component" value="Chromosome 1"/>
</dbReference>
<dbReference type="InterPro" id="IPR044444">
    <property type="entry name" value="Ribosomal_mL44_DSRM_metazoa"/>
</dbReference>
<dbReference type="PANTHER" id="PTHR11207">
    <property type="entry name" value="RIBONUCLEASE III"/>
    <property type="match status" value="1"/>
</dbReference>
<evidence type="ECO:0000313" key="10">
    <source>
        <dbReference type="EMBL" id="KAG5680375.1"/>
    </source>
</evidence>
<dbReference type="EMBL" id="JADBJN010000001">
    <property type="protein sequence ID" value="KAG5680375.1"/>
    <property type="molecule type" value="Genomic_DNA"/>
</dbReference>
<evidence type="ECO:0000256" key="1">
    <source>
        <dbReference type="ARBA" id="ARBA00004173"/>
    </source>
</evidence>
<evidence type="ECO:0000256" key="4">
    <source>
        <dbReference type="ARBA" id="ARBA00022980"/>
    </source>
</evidence>
<gene>
    <name evidence="10" type="ORF">PVAND_009884</name>
</gene>
<dbReference type="GO" id="GO:0005762">
    <property type="term" value="C:mitochondrial large ribosomal subunit"/>
    <property type="evidence" value="ECO:0007669"/>
    <property type="project" value="TreeGrafter"/>
</dbReference>
<dbReference type="GO" id="GO:0003725">
    <property type="term" value="F:double-stranded RNA binding"/>
    <property type="evidence" value="ECO:0007669"/>
    <property type="project" value="InterPro"/>
</dbReference>
<dbReference type="GO" id="GO:0070877">
    <property type="term" value="C:microprocessor complex"/>
    <property type="evidence" value="ECO:0007669"/>
    <property type="project" value="TreeGrafter"/>
</dbReference>
<dbReference type="AlphaFoldDB" id="A0A9J6CEM2"/>
<evidence type="ECO:0000259" key="9">
    <source>
        <dbReference type="PROSITE" id="PS50142"/>
    </source>
</evidence>
<reference evidence="10" key="1">
    <citation type="submission" date="2021-03" db="EMBL/GenBank/DDBJ databases">
        <title>Chromosome level genome of the anhydrobiotic midge Polypedilum vanderplanki.</title>
        <authorList>
            <person name="Yoshida Y."/>
            <person name="Kikawada T."/>
            <person name="Gusev O."/>
        </authorList>
    </citation>
    <scope>NUCLEOTIDE SEQUENCE</scope>
    <source>
        <strain evidence="10">NIAS01</strain>
        <tissue evidence="10">Whole body or cell culture</tissue>
    </source>
</reference>
<evidence type="ECO:0000256" key="6">
    <source>
        <dbReference type="ARBA" id="ARBA00023274"/>
    </source>
</evidence>
<dbReference type="Gene3D" id="1.10.1520.10">
    <property type="entry name" value="Ribonuclease III domain"/>
    <property type="match status" value="1"/>
</dbReference>
<evidence type="ECO:0000256" key="2">
    <source>
        <dbReference type="ARBA" id="ARBA00022884"/>
    </source>
</evidence>
<dbReference type="OrthoDB" id="444135at2759"/>
<dbReference type="InterPro" id="IPR036389">
    <property type="entry name" value="RNase_III_sf"/>
</dbReference>
<accession>A0A9J6CEM2</accession>
<dbReference type="GO" id="GO:0006396">
    <property type="term" value="P:RNA processing"/>
    <property type="evidence" value="ECO:0007669"/>
    <property type="project" value="InterPro"/>
</dbReference>
<dbReference type="PANTHER" id="PTHR11207:SF5">
    <property type="entry name" value="LARGE RIBOSOMAL SUBUNIT PROTEIN ML44"/>
    <property type="match status" value="1"/>
</dbReference>
<dbReference type="Pfam" id="PF22935">
    <property type="entry name" value="RM44_endonuclase"/>
    <property type="match status" value="1"/>
</dbReference>
<keyword evidence="6" id="KW-0687">Ribonucleoprotein</keyword>
<dbReference type="InterPro" id="IPR055189">
    <property type="entry name" value="RM44_endonuclase"/>
</dbReference>
<comment type="subcellular location">
    <subcellularLocation>
        <location evidence="1">Mitochondrion</location>
    </subcellularLocation>
</comment>
<evidence type="ECO:0000256" key="5">
    <source>
        <dbReference type="ARBA" id="ARBA00023128"/>
    </source>
</evidence>
<keyword evidence="2" id="KW-0694">RNA-binding</keyword>
<name>A0A9J6CEM2_POLVA</name>
<keyword evidence="5" id="KW-0496">Mitochondrion</keyword>
<comment type="caution">
    <text evidence="10">The sequence shown here is derived from an EMBL/GenBank/DDBJ whole genome shotgun (WGS) entry which is preliminary data.</text>
</comment>
<keyword evidence="4" id="KW-0689">Ribosomal protein</keyword>
<keyword evidence="11" id="KW-1185">Reference proteome</keyword>
<keyword evidence="3" id="KW-0809">Transit peptide</keyword>
<dbReference type="GO" id="GO:0070125">
    <property type="term" value="P:mitochondrial translational elongation"/>
    <property type="evidence" value="ECO:0007669"/>
    <property type="project" value="TreeGrafter"/>
</dbReference>
<dbReference type="GO" id="GO:0004525">
    <property type="term" value="F:ribonuclease III activity"/>
    <property type="evidence" value="ECO:0007669"/>
    <property type="project" value="InterPro"/>
</dbReference>